<dbReference type="EMBL" id="JAJEQX010000036">
    <property type="protein sequence ID" value="MCC2255815.1"/>
    <property type="molecule type" value="Genomic_DNA"/>
</dbReference>
<dbReference type="SUPFAM" id="SSF47413">
    <property type="entry name" value="lambda repressor-like DNA-binding domains"/>
    <property type="match status" value="1"/>
</dbReference>
<dbReference type="SMART" id="SM00530">
    <property type="entry name" value="HTH_XRE"/>
    <property type="match status" value="1"/>
</dbReference>
<dbReference type="InterPro" id="IPR001387">
    <property type="entry name" value="Cro/C1-type_HTH"/>
</dbReference>
<protein>
    <submittedName>
        <fullName evidence="2">Helix-turn-helix domain-containing protein</fullName>
    </submittedName>
</protein>
<dbReference type="PROSITE" id="PS50943">
    <property type="entry name" value="HTH_CROC1"/>
    <property type="match status" value="1"/>
</dbReference>
<dbReference type="InterPro" id="IPR010982">
    <property type="entry name" value="Lambda_DNA-bd_dom_sf"/>
</dbReference>
<reference evidence="2 3" key="1">
    <citation type="submission" date="2021-10" db="EMBL/GenBank/DDBJ databases">
        <title>Anaerobic single-cell dispensing facilitates the cultivation of human gut bacteria.</title>
        <authorList>
            <person name="Afrizal A."/>
        </authorList>
    </citation>
    <scope>NUCLEOTIDE SEQUENCE [LARGE SCALE GENOMIC DNA]</scope>
    <source>
        <strain evidence="2 3">CLA-AA-H200</strain>
    </source>
</reference>
<accession>A0ABS8G0I8</accession>
<feature type="domain" description="HTH cro/C1-type" evidence="1">
    <location>
        <begin position="19"/>
        <end position="74"/>
    </location>
</feature>
<dbReference type="RefSeq" id="WP_227708798.1">
    <property type="nucleotide sequence ID" value="NZ_JAJEQX010000036.1"/>
</dbReference>
<dbReference type="Gene3D" id="1.10.260.40">
    <property type="entry name" value="lambda repressor-like DNA-binding domains"/>
    <property type="match status" value="1"/>
</dbReference>
<evidence type="ECO:0000259" key="1">
    <source>
        <dbReference type="PROSITE" id="PS50943"/>
    </source>
</evidence>
<keyword evidence="3" id="KW-1185">Reference proteome</keyword>
<name>A0ABS8G0I8_9FIRM</name>
<comment type="caution">
    <text evidence="2">The sequence shown here is derived from an EMBL/GenBank/DDBJ whole genome shotgun (WGS) entry which is preliminary data.</text>
</comment>
<evidence type="ECO:0000313" key="2">
    <source>
        <dbReference type="EMBL" id="MCC2255815.1"/>
    </source>
</evidence>
<dbReference type="Pfam" id="PF01381">
    <property type="entry name" value="HTH_3"/>
    <property type="match status" value="1"/>
</dbReference>
<evidence type="ECO:0000313" key="3">
    <source>
        <dbReference type="Proteomes" id="UP001198151"/>
    </source>
</evidence>
<sequence>MDKTPLTEPEMYALLAKNLSYLRKSQGGLSQKTVARFLCLPPKTIMNYENCRTTPLAYAVLKLAHYYGCTVEDLLTKNLTERK</sequence>
<dbReference type="CDD" id="cd00093">
    <property type="entry name" value="HTH_XRE"/>
    <property type="match status" value="1"/>
</dbReference>
<organism evidence="2 3">
    <name type="scientific">Ruminococcus turbiniformis</name>
    <dbReference type="NCBI Taxonomy" id="2881258"/>
    <lineage>
        <taxon>Bacteria</taxon>
        <taxon>Bacillati</taxon>
        <taxon>Bacillota</taxon>
        <taxon>Clostridia</taxon>
        <taxon>Eubacteriales</taxon>
        <taxon>Oscillospiraceae</taxon>
        <taxon>Ruminococcus</taxon>
    </lineage>
</organism>
<gene>
    <name evidence="2" type="ORF">LKD70_15580</name>
</gene>
<proteinExistence type="predicted"/>
<dbReference type="Proteomes" id="UP001198151">
    <property type="component" value="Unassembled WGS sequence"/>
</dbReference>